<accession>A0A5Q0U0F2</accession>
<keyword evidence="3" id="KW-0150">Chloroplast</keyword>
<evidence type="ECO:0000256" key="2">
    <source>
        <dbReference type="PROSITE-ProRule" id="PRU00252"/>
    </source>
</evidence>
<reference evidence="3" key="1">
    <citation type="journal article" date="2019" name="Mitochondrial DNA Part B Resour">
        <title>Characterization of the complete plastid genome of Fragilariopsis cylindrus.</title>
        <authorList>
            <person name="Zheng Z."/>
            <person name="Chen H."/>
            <person name="Du N."/>
        </authorList>
    </citation>
    <scope>NUCLEOTIDE SEQUENCE</scope>
</reference>
<dbReference type="InterPro" id="IPR012340">
    <property type="entry name" value="NA-bd_OB-fold"/>
</dbReference>
<dbReference type="SUPFAM" id="SSF50249">
    <property type="entry name" value="Nucleic acid-binding proteins"/>
    <property type="match status" value="1"/>
</dbReference>
<geneLocation type="chloroplast" evidence="3"/>
<dbReference type="AlphaFoldDB" id="A0A5Q0U0F2"/>
<name>A0A5Q0U0F2_9STRA</name>
<gene>
    <name evidence="3" type="primary">ORF118</name>
</gene>
<dbReference type="PROSITE" id="PS50935">
    <property type="entry name" value="SSB"/>
    <property type="match status" value="1"/>
</dbReference>
<keyword evidence="3" id="KW-0934">Plastid</keyword>
<dbReference type="InterPro" id="IPR000424">
    <property type="entry name" value="Primosome_PriB/ssb"/>
</dbReference>
<dbReference type="EMBL" id="MK217824">
    <property type="protein sequence ID" value="QGA73682.1"/>
    <property type="molecule type" value="Genomic_DNA"/>
</dbReference>
<organism evidence="3">
    <name type="scientific">Fragilariopsis cylindrus</name>
    <dbReference type="NCBI Taxonomy" id="186039"/>
    <lineage>
        <taxon>Eukaryota</taxon>
        <taxon>Sar</taxon>
        <taxon>Stramenopiles</taxon>
        <taxon>Ochrophyta</taxon>
        <taxon>Bacillariophyta</taxon>
        <taxon>Bacillariophyceae</taxon>
        <taxon>Bacillariophycidae</taxon>
        <taxon>Bacillariales</taxon>
        <taxon>Bacillariaceae</taxon>
        <taxon>Fragilariopsis</taxon>
    </lineage>
</organism>
<sequence>MRFGTTSYFLGLVKLTGDFKTYYVQTKKTNVIFCETRLAPAQPNSQKQKPLTRVIIYFFGRVGTQAKTYYKKGDYVLVQGRLKISKKQQSKSDITKTASLSTKEYHLNVFKMSLICRP</sequence>
<protein>
    <recommendedName>
        <fullName evidence="4">Single-stranded DNA binding protein</fullName>
    </recommendedName>
</protein>
<dbReference type="Pfam" id="PF00436">
    <property type="entry name" value="SSB"/>
    <property type="match status" value="1"/>
</dbReference>
<evidence type="ECO:0008006" key="4">
    <source>
        <dbReference type="Google" id="ProtNLM"/>
    </source>
</evidence>
<proteinExistence type="predicted"/>
<dbReference type="GeneID" id="42889473"/>
<dbReference type="Gene3D" id="2.40.50.140">
    <property type="entry name" value="Nucleic acid-binding proteins"/>
    <property type="match status" value="1"/>
</dbReference>
<evidence type="ECO:0000256" key="1">
    <source>
        <dbReference type="ARBA" id="ARBA00023125"/>
    </source>
</evidence>
<evidence type="ECO:0000313" key="3">
    <source>
        <dbReference type="EMBL" id="QGA73682.1"/>
    </source>
</evidence>
<keyword evidence="1 2" id="KW-0238">DNA-binding</keyword>
<dbReference type="RefSeq" id="YP_009711911.1">
    <property type="nucleotide sequence ID" value="NC_045244.1"/>
</dbReference>
<dbReference type="GO" id="GO:0003697">
    <property type="term" value="F:single-stranded DNA binding"/>
    <property type="evidence" value="ECO:0007669"/>
    <property type="project" value="InterPro"/>
</dbReference>